<dbReference type="Gene3D" id="3.40.50.12790">
    <property type="entry name" value="FHIPEP family, domain 4"/>
    <property type="match status" value="1"/>
</dbReference>
<accession>T1IDP8</accession>
<protein>
    <submittedName>
        <fullName evidence="1">Uncharacterized protein</fullName>
    </submittedName>
</protein>
<name>T1IDP8_RHOPR</name>
<dbReference type="InterPro" id="IPR042196">
    <property type="entry name" value="FHIPEP_4"/>
</dbReference>
<reference evidence="1" key="1">
    <citation type="submission" date="2015-05" db="UniProtKB">
        <authorList>
            <consortium name="EnsemblMetazoa"/>
        </authorList>
    </citation>
    <scope>IDENTIFICATION</scope>
</reference>
<organism evidence="1 2">
    <name type="scientific">Rhodnius prolixus</name>
    <name type="common">Triatomid bug</name>
    <dbReference type="NCBI Taxonomy" id="13249"/>
    <lineage>
        <taxon>Eukaryota</taxon>
        <taxon>Metazoa</taxon>
        <taxon>Ecdysozoa</taxon>
        <taxon>Arthropoda</taxon>
        <taxon>Hexapoda</taxon>
        <taxon>Insecta</taxon>
        <taxon>Pterygota</taxon>
        <taxon>Neoptera</taxon>
        <taxon>Paraneoptera</taxon>
        <taxon>Hemiptera</taxon>
        <taxon>Heteroptera</taxon>
        <taxon>Panheteroptera</taxon>
        <taxon>Cimicomorpha</taxon>
        <taxon>Reduviidae</taxon>
        <taxon>Triatominae</taxon>
        <taxon>Rhodnius</taxon>
    </lineage>
</organism>
<keyword evidence="2" id="KW-1185">Reference proteome</keyword>
<dbReference type="EnsemblMetazoa" id="RPRC014418-RA">
    <property type="protein sequence ID" value="RPRC014418-PA"/>
    <property type="gene ID" value="RPRC014418"/>
</dbReference>
<dbReference type="EMBL" id="ACPB03030746">
    <property type="status" value="NOT_ANNOTATED_CDS"/>
    <property type="molecule type" value="Genomic_DNA"/>
</dbReference>
<dbReference type="VEuPathDB" id="VectorBase:RPRC014418"/>
<dbReference type="AlphaFoldDB" id="T1IDP8"/>
<evidence type="ECO:0000313" key="1">
    <source>
        <dbReference type="EnsemblMetazoa" id="RPRC014418-PA"/>
    </source>
</evidence>
<dbReference type="InParanoid" id="T1IDP8"/>
<sequence>MNCLEKSIHGNGVNAKDIILMVSLDIRRFVKKFVEEHYPEMDVLSFGEISQSVDIDVIGLLQN</sequence>
<evidence type="ECO:0000313" key="2">
    <source>
        <dbReference type="Proteomes" id="UP000015103"/>
    </source>
</evidence>
<proteinExistence type="predicted"/>
<dbReference type="Proteomes" id="UP000015103">
    <property type="component" value="Unassembled WGS sequence"/>
</dbReference>
<dbReference type="HOGENOM" id="CLU_015346_3_1_1"/>